<gene>
    <name evidence="6" type="ORF">IAC29_04475</name>
</gene>
<dbReference type="GO" id="GO:0003700">
    <property type="term" value="F:DNA-binding transcription factor activity"/>
    <property type="evidence" value="ECO:0007669"/>
    <property type="project" value="InterPro"/>
</dbReference>
<comment type="caution">
    <text evidence="6">The sequence shown here is derived from an EMBL/GenBank/DDBJ whole genome shotgun (WGS) entry which is preliminary data.</text>
</comment>
<keyword evidence="4" id="KW-0812">Transmembrane</keyword>
<organism evidence="6 7">
    <name type="scientific">Candidatus Cryptobacteroides merdigallinarum</name>
    <dbReference type="NCBI Taxonomy" id="2840770"/>
    <lineage>
        <taxon>Bacteria</taxon>
        <taxon>Pseudomonadati</taxon>
        <taxon>Bacteroidota</taxon>
        <taxon>Bacteroidia</taxon>
        <taxon>Bacteroidales</taxon>
        <taxon>Candidatus Cryptobacteroides</taxon>
    </lineage>
</organism>
<keyword evidence="3" id="KW-0804">Transcription</keyword>
<reference evidence="6" key="1">
    <citation type="submission" date="2020-10" db="EMBL/GenBank/DDBJ databases">
        <authorList>
            <person name="Gilroy R."/>
        </authorList>
    </citation>
    <scope>NUCLEOTIDE SEQUENCE</scope>
    <source>
        <strain evidence="6">20514</strain>
    </source>
</reference>
<keyword evidence="4" id="KW-1133">Transmembrane helix</keyword>
<evidence type="ECO:0000313" key="7">
    <source>
        <dbReference type="Proteomes" id="UP000810252"/>
    </source>
</evidence>
<evidence type="ECO:0000256" key="3">
    <source>
        <dbReference type="ARBA" id="ARBA00023163"/>
    </source>
</evidence>
<feature type="transmembrane region" description="Helical" evidence="4">
    <location>
        <begin position="45"/>
        <end position="65"/>
    </location>
</feature>
<evidence type="ECO:0000256" key="4">
    <source>
        <dbReference type="SAM" id="Phobius"/>
    </source>
</evidence>
<feature type="transmembrane region" description="Helical" evidence="4">
    <location>
        <begin position="77"/>
        <end position="97"/>
    </location>
</feature>
<evidence type="ECO:0000259" key="5">
    <source>
        <dbReference type="PROSITE" id="PS01124"/>
    </source>
</evidence>
<dbReference type="AlphaFoldDB" id="A0A9D9ENS1"/>
<evidence type="ECO:0000313" key="6">
    <source>
        <dbReference type="EMBL" id="MBO8448509.1"/>
    </source>
</evidence>
<dbReference type="SUPFAM" id="SSF46689">
    <property type="entry name" value="Homeodomain-like"/>
    <property type="match status" value="1"/>
</dbReference>
<dbReference type="Proteomes" id="UP000810252">
    <property type="component" value="Unassembled WGS sequence"/>
</dbReference>
<dbReference type="GO" id="GO:0043565">
    <property type="term" value="F:sequence-specific DNA binding"/>
    <property type="evidence" value="ECO:0007669"/>
    <property type="project" value="InterPro"/>
</dbReference>
<dbReference type="PROSITE" id="PS01124">
    <property type="entry name" value="HTH_ARAC_FAMILY_2"/>
    <property type="match status" value="1"/>
</dbReference>
<name>A0A9D9ENS1_9BACT</name>
<sequence length="394" mass="45779">MEFVVTLDDIRLFQWIAMITAASLGIVMLLIKVPHTEHATKLTRAKSLVAIDYLFCAFIFGYTLGHQHIDGYEVFSALMMLINVAFSTTTIAFSLINLLSYRYVDFSKLLISIFAMAIVSIGLIEIFFKGETDILNITLIASIVLFAALCIYYIIIFDKWYKHSILMLEKYYDEDEEHKLKWVKFCFILAMLTEMVVIVYLLFFRDFMFIYIGFYILFLLYFAGNFISFLGSHKLLLDAFGHYAISQAGKSTRKRKNPRKRKKEVPAIRQEESFDKIREALSAWAEQKKYREYDKSREEIAAEIGTTKEMLNLYFTQEMGKDFRTWRTELRIEDAKQILLENKKVSTNIVGEMVGFSDRSNFHRQFTKIVGCSPKHWRDTDGSSTSDGTVAVSR</sequence>
<dbReference type="InterPro" id="IPR018060">
    <property type="entry name" value="HTH_AraC"/>
</dbReference>
<accession>A0A9D9ENS1</accession>
<dbReference type="Pfam" id="PF12833">
    <property type="entry name" value="HTH_18"/>
    <property type="match status" value="1"/>
</dbReference>
<feature type="transmembrane region" description="Helical" evidence="4">
    <location>
        <begin position="134"/>
        <end position="161"/>
    </location>
</feature>
<dbReference type="PANTHER" id="PTHR43280">
    <property type="entry name" value="ARAC-FAMILY TRANSCRIPTIONAL REGULATOR"/>
    <property type="match status" value="1"/>
</dbReference>
<keyword evidence="1" id="KW-0805">Transcription regulation</keyword>
<evidence type="ECO:0000256" key="1">
    <source>
        <dbReference type="ARBA" id="ARBA00023015"/>
    </source>
</evidence>
<proteinExistence type="predicted"/>
<keyword evidence="4" id="KW-0472">Membrane</keyword>
<feature type="transmembrane region" description="Helical" evidence="4">
    <location>
        <begin position="209"/>
        <end position="230"/>
    </location>
</feature>
<dbReference type="Gene3D" id="1.10.10.60">
    <property type="entry name" value="Homeodomain-like"/>
    <property type="match status" value="2"/>
</dbReference>
<evidence type="ECO:0000256" key="2">
    <source>
        <dbReference type="ARBA" id="ARBA00023125"/>
    </source>
</evidence>
<feature type="transmembrane region" description="Helical" evidence="4">
    <location>
        <begin position="12"/>
        <end position="33"/>
    </location>
</feature>
<dbReference type="EMBL" id="JADIMQ010000065">
    <property type="protein sequence ID" value="MBO8448509.1"/>
    <property type="molecule type" value="Genomic_DNA"/>
</dbReference>
<dbReference type="SMART" id="SM00342">
    <property type="entry name" value="HTH_ARAC"/>
    <property type="match status" value="1"/>
</dbReference>
<reference evidence="6" key="2">
    <citation type="journal article" date="2021" name="PeerJ">
        <title>Extensive microbial diversity within the chicken gut microbiome revealed by metagenomics and culture.</title>
        <authorList>
            <person name="Gilroy R."/>
            <person name="Ravi A."/>
            <person name="Getino M."/>
            <person name="Pursley I."/>
            <person name="Horton D.L."/>
            <person name="Alikhan N.F."/>
            <person name="Baker D."/>
            <person name="Gharbi K."/>
            <person name="Hall N."/>
            <person name="Watson M."/>
            <person name="Adriaenssens E.M."/>
            <person name="Foster-Nyarko E."/>
            <person name="Jarju S."/>
            <person name="Secka A."/>
            <person name="Antonio M."/>
            <person name="Oren A."/>
            <person name="Chaudhuri R.R."/>
            <person name="La Ragione R."/>
            <person name="Hildebrand F."/>
            <person name="Pallen M.J."/>
        </authorList>
    </citation>
    <scope>NUCLEOTIDE SEQUENCE</scope>
    <source>
        <strain evidence="6">20514</strain>
    </source>
</reference>
<feature type="domain" description="HTH araC/xylS-type" evidence="5">
    <location>
        <begin position="279"/>
        <end position="380"/>
    </location>
</feature>
<protein>
    <submittedName>
        <fullName evidence="6">AraC family transcriptional regulator</fullName>
    </submittedName>
</protein>
<keyword evidence="2" id="KW-0238">DNA-binding</keyword>
<dbReference type="InterPro" id="IPR009057">
    <property type="entry name" value="Homeodomain-like_sf"/>
</dbReference>
<feature type="transmembrane region" description="Helical" evidence="4">
    <location>
        <begin position="109"/>
        <end position="128"/>
    </location>
</feature>
<dbReference type="PANTHER" id="PTHR43280:SF29">
    <property type="entry name" value="ARAC-FAMILY TRANSCRIPTIONAL REGULATOR"/>
    <property type="match status" value="1"/>
</dbReference>
<feature type="transmembrane region" description="Helical" evidence="4">
    <location>
        <begin position="182"/>
        <end position="203"/>
    </location>
</feature>